<evidence type="ECO:0000256" key="1">
    <source>
        <dbReference type="SAM" id="Phobius"/>
    </source>
</evidence>
<name>K0UVR9_MYCVA</name>
<feature type="transmembrane region" description="Helical" evidence="1">
    <location>
        <begin position="213"/>
        <end position="234"/>
    </location>
</feature>
<accession>K0UVR9</accession>
<dbReference type="PANTHER" id="PTHR23537">
    <property type="match status" value="1"/>
</dbReference>
<protein>
    <submittedName>
        <fullName evidence="2">Arabinose efflux permease family protein</fullName>
    </submittedName>
</protein>
<dbReference type="eggNOG" id="COG2814">
    <property type="taxonomic scope" value="Bacteria"/>
</dbReference>
<dbReference type="PATRIC" id="fig|1194972.3.peg.4201"/>
<feature type="transmembrane region" description="Helical" evidence="1">
    <location>
        <begin position="36"/>
        <end position="56"/>
    </location>
</feature>
<keyword evidence="1" id="KW-0812">Transmembrane</keyword>
<keyword evidence="1" id="KW-1133">Transmembrane helix</keyword>
<dbReference type="RefSeq" id="WP_003931506.1">
    <property type="nucleotide sequence ID" value="NZ_JH814693.1"/>
</dbReference>
<feature type="transmembrane region" description="Helical" evidence="1">
    <location>
        <begin position="181"/>
        <end position="201"/>
    </location>
</feature>
<dbReference type="Proteomes" id="UP000006072">
    <property type="component" value="Unassembled WGS sequence"/>
</dbReference>
<dbReference type="InterPro" id="IPR036259">
    <property type="entry name" value="MFS_trans_sf"/>
</dbReference>
<dbReference type="SUPFAM" id="SSF103473">
    <property type="entry name" value="MFS general substrate transporter"/>
    <property type="match status" value="1"/>
</dbReference>
<feature type="transmembrane region" description="Helical" evidence="1">
    <location>
        <begin position="240"/>
        <end position="259"/>
    </location>
</feature>
<sequence length="276" mass="28133">MGIGAPTKLSGLASPPLATALAQRLSAERADRAQTIVNAGTGIGVVVSGPIAFALFDQWLAAWITYGLLTVAVTAWVAFALRNGPAAGRRVREDRGFHPGTGRLLTASLLTGLGSIAVWNFGRDLISTGSGGDAVATTAWMMLGGSAVQRLGFRPTWVVTVSAMSAAPALLALSLDHTAGILLSAGMFGAAYIGLSGLLLLWSTRLYPESAAFGVGMSFFAIAAGQAIGAPVVGALIESFGYTAAFLVFAVVSLIPAVLSPVSDRMAPGTGVTARR</sequence>
<feature type="transmembrane region" description="Helical" evidence="1">
    <location>
        <begin position="155"/>
        <end position="175"/>
    </location>
</feature>
<dbReference type="InterPro" id="IPR010645">
    <property type="entry name" value="MFS_4"/>
</dbReference>
<organism evidence="2 3">
    <name type="scientific">Mycolicibacterium vaccae ATCC 25954</name>
    <dbReference type="NCBI Taxonomy" id="1194972"/>
    <lineage>
        <taxon>Bacteria</taxon>
        <taxon>Bacillati</taxon>
        <taxon>Actinomycetota</taxon>
        <taxon>Actinomycetes</taxon>
        <taxon>Mycobacteriales</taxon>
        <taxon>Mycobacteriaceae</taxon>
        <taxon>Mycolicibacterium</taxon>
    </lineage>
</organism>
<dbReference type="EMBL" id="ALQA01000054">
    <property type="protein sequence ID" value="EJZ06708.1"/>
    <property type="molecule type" value="Genomic_DNA"/>
</dbReference>
<proteinExistence type="predicted"/>
<reference evidence="2 3" key="1">
    <citation type="journal article" date="2012" name="J. Bacteriol.">
        <title>Complete Genome Sequence of Mycobacterium vaccae Type Strain ATCC 25954.</title>
        <authorList>
            <person name="Ho Y.S."/>
            <person name="Adroub S.A."/>
            <person name="Abadi M."/>
            <person name="Al Alwan B."/>
            <person name="Alkhateeb R."/>
            <person name="Gao G."/>
            <person name="Ragab A."/>
            <person name="Ali S."/>
            <person name="van Soolingen D."/>
            <person name="Bitter W."/>
            <person name="Pain A."/>
            <person name="Abdallah A.M."/>
        </authorList>
    </citation>
    <scope>NUCLEOTIDE SEQUENCE [LARGE SCALE GENOMIC DNA]</scope>
    <source>
        <strain evidence="2 3">ATCC 25954</strain>
    </source>
</reference>
<dbReference type="PANTHER" id="PTHR23537:SF1">
    <property type="entry name" value="SUGAR TRANSPORTER"/>
    <property type="match status" value="1"/>
</dbReference>
<evidence type="ECO:0000313" key="3">
    <source>
        <dbReference type="Proteomes" id="UP000006072"/>
    </source>
</evidence>
<gene>
    <name evidence="2" type="ORF">MVAC_21068</name>
</gene>
<keyword evidence="1" id="KW-0472">Membrane</keyword>
<evidence type="ECO:0000313" key="2">
    <source>
        <dbReference type="EMBL" id="EJZ06708.1"/>
    </source>
</evidence>
<dbReference type="Gene3D" id="1.20.1250.20">
    <property type="entry name" value="MFS general substrate transporter like domains"/>
    <property type="match status" value="2"/>
</dbReference>
<dbReference type="HOGENOM" id="CLU_058221_0_0_11"/>
<dbReference type="AlphaFoldDB" id="K0UVR9"/>
<keyword evidence="3" id="KW-1185">Reference proteome</keyword>
<dbReference type="Pfam" id="PF06779">
    <property type="entry name" value="MFS_4"/>
    <property type="match status" value="1"/>
</dbReference>
<dbReference type="GO" id="GO:0005886">
    <property type="term" value="C:plasma membrane"/>
    <property type="evidence" value="ECO:0007669"/>
    <property type="project" value="TreeGrafter"/>
</dbReference>
<comment type="caution">
    <text evidence="2">The sequence shown here is derived from an EMBL/GenBank/DDBJ whole genome shotgun (WGS) entry which is preliminary data.</text>
</comment>
<feature type="transmembrane region" description="Helical" evidence="1">
    <location>
        <begin position="62"/>
        <end position="81"/>
    </location>
</feature>